<dbReference type="PANTHER" id="PTHR19441">
    <property type="entry name" value="WHEY ACDIC PROTEIN WAP"/>
    <property type="match status" value="1"/>
</dbReference>
<dbReference type="Gene3D" id="4.10.75.10">
    <property type="entry name" value="Elafin-like"/>
    <property type="match status" value="1"/>
</dbReference>
<evidence type="ECO:0000256" key="1">
    <source>
        <dbReference type="ARBA" id="ARBA00022729"/>
    </source>
</evidence>
<dbReference type="Proteomes" id="UP000694701">
    <property type="component" value="Unplaced"/>
</dbReference>
<dbReference type="PRINTS" id="PR00003">
    <property type="entry name" value="4DISULPHCORE"/>
</dbReference>
<dbReference type="GO" id="GO:0005615">
    <property type="term" value="C:extracellular space"/>
    <property type="evidence" value="ECO:0007669"/>
    <property type="project" value="TreeGrafter"/>
</dbReference>
<dbReference type="Pfam" id="PF00095">
    <property type="entry name" value="WAP"/>
    <property type="match status" value="1"/>
</dbReference>
<dbReference type="GO" id="GO:0045087">
    <property type="term" value="P:innate immune response"/>
    <property type="evidence" value="ECO:0007669"/>
    <property type="project" value="TreeGrafter"/>
</dbReference>
<dbReference type="GO" id="GO:0004867">
    <property type="term" value="F:serine-type endopeptidase inhibitor activity"/>
    <property type="evidence" value="ECO:0007669"/>
    <property type="project" value="TreeGrafter"/>
</dbReference>
<proteinExistence type="predicted"/>
<evidence type="ECO:0000259" key="3">
    <source>
        <dbReference type="PROSITE" id="PS51390"/>
    </source>
</evidence>
<keyword evidence="2" id="KW-1015">Disulfide bond</keyword>
<sequence>MSAEPEKPGVCPGNNVKEAMLGECVEMCSHDRDCPSDQKCCSNGCGHQCIFVGYH</sequence>
<protein>
    <recommendedName>
        <fullName evidence="3">WAP domain-containing protein</fullName>
    </recommendedName>
</protein>
<dbReference type="GO" id="GO:0019731">
    <property type="term" value="P:antibacterial humoral response"/>
    <property type="evidence" value="ECO:0007669"/>
    <property type="project" value="TreeGrafter"/>
</dbReference>
<dbReference type="InterPro" id="IPR050514">
    <property type="entry name" value="WAP_four-disulfide_core"/>
</dbReference>
<evidence type="ECO:0000256" key="2">
    <source>
        <dbReference type="ARBA" id="ARBA00023157"/>
    </source>
</evidence>
<dbReference type="SMART" id="SM00217">
    <property type="entry name" value="WAP"/>
    <property type="match status" value="1"/>
</dbReference>
<dbReference type="PANTHER" id="PTHR19441:SF30">
    <property type="entry name" value="ELAFIN"/>
    <property type="match status" value="1"/>
</dbReference>
<dbReference type="FunFam" id="4.10.75.10:FF:000001">
    <property type="entry name" value="Anosmin 1"/>
    <property type="match status" value="1"/>
</dbReference>
<organism evidence="4 5">
    <name type="scientific">Cyprinus carpio</name>
    <name type="common">Common carp</name>
    <dbReference type="NCBI Taxonomy" id="7962"/>
    <lineage>
        <taxon>Eukaryota</taxon>
        <taxon>Metazoa</taxon>
        <taxon>Chordata</taxon>
        <taxon>Craniata</taxon>
        <taxon>Vertebrata</taxon>
        <taxon>Euteleostomi</taxon>
        <taxon>Actinopterygii</taxon>
        <taxon>Neopterygii</taxon>
        <taxon>Teleostei</taxon>
        <taxon>Ostariophysi</taxon>
        <taxon>Cypriniformes</taxon>
        <taxon>Cyprinidae</taxon>
        <taxon>Cyprininae</taxon>
        <taxon>Cyprinus</taxon>
    </lineage>
</organism>
<dbReference type="AlphaFoldDB" id="A0A8C2C4D5"/>
<accession>A0A8C2C4D5</accession>
<evidence type="ECO:0000313" key="4">
    <source>
        <dbReference type="Ensembl" id="ENSCCRP00020005967.1"/>
    </source>
</evidence>
<evidence type="ECO:0000313" key="5">
    <source>
        <dbReference type="Proteomes" id="UP000694701"/>
    </source>
</evidence>
<keyword evidence="1" id="KW-0732">Signal</keyword>
<dbReference type="InterPro" id="IPR008197">
    <property type="entry name" value="WAP_dom"/>
</dbReference>
<feature type="domain" description="WAP" evidence="3">
    <location>
        <begin position="4"/>
        <end position="52"/>
    </location>
</feature>
<dbReference type="Ensembl" id="ENSCCRT00020006752.1">
    <property type="protein sequence ID" value="ENSCCRP00020005967.1"/>
    <property type="gene ID" value="ENSCCRG00020003362.1"/>
</dbReference>
<dbReference type="CDD" id="cd00199">
    <property type="entry name" value="WAP"/>
    <property type="match status" value="1"/>
</dbReference>
<dbReference type="PROSITE" id="PS51390">
    <property type="entry name" value="WAP"/>
    <property type="match status" value="1"/>
</dbReference>
<reference evidence="4" key="1">
    <citation type="submission" date="2025-08" db="UniProtKB">
        <authorList>
            <consortium name="Ensembl"/>
        </authorList>
    </citation>
    <scope>IDENTIFICATION</scope>
</reference>
<dbReference type="SUPFAM" id="SSF57256">
    <property type="entry name" value="Elafin-like"/>
    <property type="match status" value="1"/>
</dbReference>
<dbReference type="InterPro" id="IPR036645">
    <property type="entry name" value="Elafin-like_sf"/>
</dbReference>
<name>A0A8C2C4D5_CYPCA</name>